<dbReference type="EMBL" id="HE804045">
    <property type="protein sequence ID" value="CCH33936.1"/>
    <property type="molecule type" value="Genomic_DNA"/>
</dbReference>
<feature type="compositionally biased region" description="Basic and acidic residues" evidence="1">
    <location>
        <begin position="135"/>
        <end position="154"/>
    </location>
</feature>
<keyword evidence="2" id="KW-1133">Transmembrane helix</keyword>
<feature type="compositionally biased region" description="Low complexity" evidence="1">
    <location>
        <begin position="21"/>
        <end position="41"/>
    </location>
</feature>
<dbReference type="eggNOG" id="ENOG50324YK">
    <property type="taxonomic scope" value="Bacteria"/>
</dbReference>
<evidence type="ECO:0000313" key="4">
    <source>
        <dbReference type="Proteomes" id="UP000006281"/>
    </source>
</evidence>
<accession>K0K6H3</accession>
<keyword evidence="2" id="KW-0472">Membrane</keyword>
<dbReference type="Proteomes" id="UP000006281">
    <property type="component" value="Chromosome"/>
</dbReference>
<dbReference type="PATRIC" id="fig|1179773.3.peg.6754"/>
<dbReference type="AlphaFoldDB" id="K0K6H3"/>
<dbReference type="HOGENOM" id="CLU_1331145_0_0_11"/>
<feature type="region of interest" description="Disordered" evidence="1">
    <location>
        <begin position="135"/>
        <end position="171"/>
    </location>
</feature>
<feature type="region of interest" description="Disordered" evidence="1">
    <location>
        <begin position="1"/>
        <end position="86"/>
    </location>
</feature>
<reference evidence="3 4" key="1">
    <citation type="journal article" date="2012" name="BMC Genomics">
        <title>Complete genome sequence of Saccharothrix espanaensis DSM 44229T and comparison to the other completely sequenced Pseudonocardiaceae.</title>
        <authorList>
            <person name="Strobel T."/>
            <person name="Al-Dilaimi A."/>
            <person name="Blom J."/>
            <person name="Gessner A."/>
            <person name="Kalinowski J."/>
            <person name="Luzhetska M."/>
            <person name="Puhler A."/>
            <person name="Szczepanowski R."/>
            <person name="Bechthold A."/>
            <person name="Ruckert C."/>
        </authorList>
    </citation>
    <scope>NUCLEOTIDE SEQUENCE [LARGE SCALE GENOMIC DNA]</scope>
    <source>
        <strain evidence="4">ATCC 51144 / DSM 44229 / JCM 9112 / NBRC 15066 / NRRL 15764</strain>
    </source>
</reference>
<name>K0K6H3_SACES</name>
<dbReference type="BioCyc" id="SESP1179773:BN6_RS32295-MONOMER"/>
<evidence type="ECO:0000313" key="3">
    <source>
        <dbReference type="EMBL" id="CCH33936.1"/>
    </source>
</evidence>
<evidence type="ECO:0000256" key="1">
    <source>
        <dbReference type="SAM" id="MobiDB-lite"/>
    </source>
</evidence>
<feature type="compositionally biased region" description="Polar residues" evidence="1">
    <location>
        <begin position="1"/>
        <end position="14"/>
    </location>
</feature>
<feature type="compositionally biased region" description="Polar residues" evidence="1">
    <location>
        <begin position="42"/>
        <end position="51"/>
    </location>
</feature>
<keyword evidence="2" id="KW-0812">Transmembrane</keyword>
<sequence>MTYPNSGRPENQPQYPLPDQYGTPGPATTAPQPAAPLYQPTDQGFQPTDQGFQPAEQVFQPAVQLPAGPEFQPTGQSAPAGPPPVPPRKKTGLIVLSVLAVVFFATAGVFGVLYAEKVSENDRVSTQLADKEKELTDSGTKLKDAQDEASKAKDAAQIAETGRKRAEDDGAGMVKCRDAARALREAIFAKDEGRADKAFLDVVANC</sequence>
<gene>
    <name evidence="3" type="ordered locus">BN6_66990</name>
</gene>
<dbReference type="KEGG" id="sesp:BN6_66990"/>
<feature type="transmembrane region" description="Helical" evidence="2">
    <location>
        <begin position="93"/>
        <end position="115"/>
    </location>
</feature>
<organism evidence="3 4">
    <name type="scientific">Saccharothrix espanaensis (strain ATCC 51144 / DSM 44229 / JCM 9112 / NBRC 15066 / NRRL 15764)</name>
    <dbReference type="NCBI Taxonomy" id="1179773"/>
    <lineage>
        <taxon>Bacteria</taxon>
        <taxon>Bacillati</taxon>
        <taxon>Actinomycetota</taxon>
        <taxon>Actinomycetes</taxon>
        <taxon>Pseudonocardiales</taxon>
        <taxon>Pseudonocardiaceae</taxon>
        <taxon>Saccharothrix</taxon>
    </lineage>
</organism>
<evidence type="ECO:0000256" key="2">
    <source>
        <dbReference type="SAM" id="Phobius"/>
    </source>
</evidence>
<proteinExistence type="predicted"/>
<protein>
    <submittedName>
        <fullName evidence="3">Uncharacterized protein</fullName>
    </submittedName>
</protein>
<keyword evidence="4" id="KW-1185">Reference proteome</keyword>